<reference evidence="7 8" key="1">
    <citation type="submission" date="2018-05" db="EMBL/GenBank/DDBJ databases">
        <title>Complete Genome Sequence of the Nonylphenol-Degrading Bacterium Sphingobium amiense DSM 16289T.</title>
        <authorList>
            <person name="Ootsuka M."/>
            <person name="Nishizawa T."/>
            <person name="Ohta H."/>
        </authorList>
    </citation>
    <scope>NUCLEOTIDE SEQUENCE [LARGE SCALE GENOMIC DNA]</scope>
    <source>
        <strain evidence="7 8">DSM 16289</strain>
    </source>
</reference>
<gene>
    <name evidence="7" type="ORF">SAMIE_1016280</name>
</gene>
<evidence type="ECO:0000259" key="6">
    <source>
        <dbReference type="PROSITE" id="PS50850"/>
    </source>
</evidence>
<organism evidence="7 8">
    <name type="scientific">Sphingobium amiense</name>
    <dbReference type="NCBI Taxonomy" id="135719"/>
    <lineage>
        <taxon>Bacteria</taxon>
        <taxon>Pseudomonadati</taxon>
        <taxon>Pseudomonadota</taxon>
        <taxon>Alphaproteobacteria</taxon>
        <taxon>Sphingomonadales</taxon>
        <taxon>Sphingomonadaceae</taxon>
        <taxon>Sphingobium</taxon>
    </lineage>
</organism>
<dbReference type="GO" id="GO:0022857">
    <property type="term" value="F:transmembrane transporter activity"/>
    <property type="evidence" value="ECO:0007669"/>
    <property type="project" value="InterPro"/>
</dbReference>
<dbReference type="InterPro" id="IPR050382">
    <property type="entry name" value="MFS_Na/Anion_cotransporter"/>
</dbReference>
<feature type="domain" description="Major facilitator superfamily (MFS) profile" evidence="6">
    <location>
        <begin position="11"/>
        <end position="403"/>
    </location>
</feature>
<dbReference type="AlphaFoldDB" id="A0A494W6D5"/>
<evidence type="ECO:0000313" key="7">
    <source>
        <dbReference type="EMBL" id="BBD98127.1"/>
    </source>
</evidence>
<evidence type="ECO:0000256" key="1">
    <source>
        <dbReference type="ARBA" id="ARBA00004141"/>
    </source>
</evidence>
<dbReference type="EMBL" id="AP018664">
    <property type="protein sequence ID" value="BBD98127.1"/>
    <property type="molecule type" value="Genomic_DNA"/>
</dbReference>
<keyword evidence="3 5" id="KW-1133">Transmembrane helix</keyword>
<dbReference type="KEGG" id="sami:SAMIE_1016280"/>
<dbReference type="PANTHER" id="PTHR11662:SF399">
    <property type="entry name" value="FI19708P1-RELATED"/>
    <property type="match status" value="1"/>
</dbReference>
<feature type="transmembrane region" description="Helical" evidence="5">
    <location>
        <begin position="256"/>
        <end position="275"/>
    </location>
</feature>
<dbReference type="PANTHER" id="PTHR11662">
    <property type="entry name" value="SOLUTE CARRIER FAMILY 17"/>
    <property type="match status" value="1"/>
</dbReference>
<comment type="subcellular location">
    <subcellularLocation>
        <location evidence="1">Membrane</location>
        <topology evidence="1">Multi-pass membrane protein</topology>
    </subcellularLocation>
</comment>
<sequence>MTLSSRTPRAVIAVLFTTYLVCYLDRLVMASAIPFIAKDLQFSATESGAVMSAFFAGYALMQIPGGMLADRYGPRRILTCAILLWSVFTALTALATSMVSLVVVRILFGVTEGAAPSAVSKAVRIWAPGQVGRVNGLLLGATQLGPALAPLFVATLIVDWGWRGVFFSLLVPGLILAAFVFRVVGDRRDDAAAEPEHVATTAPLPAGRSSLGHILRCQPILWSVGCAIFASVANWGMMSWIPTYLLTRFGLSIKDMGIAAAMPFLTAAIGYYLGGHIGDRLFPHRRGLPIAIGLFLASLATLSLTVASTAFAATAAFMLIYFFLSIALSCLFSLPLAVMPAPLVATSFSVVNGGAQIGAFLAPISIGAILDGSRNNFTLVFATLVIVLAVGGVMALLIRPERRDDLLSPGGMATA</sequence>
<feature type="transmembrane region" description="Helical" evidence="5">
    <location>
        <begin position="318"/>
        <end position="338"/>
    </location>
</feature>
<keyword evidence="8" id="KW-1185">Reference proteome</keyword>
<evidence type="ECO:0000256" key="4">
    <source>
        <dbReference type="ARBA" id="ARBA00023136"/>
    </source>
</evidence>
<evidence type="ECO:0000256" key="3">
    <source>
        <dbReference type="ARBA" id="ARBA00022989"/>
    </source>
</evidence>
<feature type="transmembrane region" description="Helical" evidence="5">
    <location>
        <begin position="350"/>
        <end position="370"/>
    </location>
</feature>
<dbReference type="InterPro" id="IPR011701">
    <property type="entry name" value="MFS"/>
</dbReference>
<dbReference type="CDD" id="cd17319">
    <property type="entry name" value="MFS_ExuT_GudP_like"/>
    <property type="match status" value="1"/>
</dbReference>
<accession>A0A494W6D5</accession>
<dbReference type="RefSeq" id="WP_066700230.1">
    <property type="nucleotide sequence ID" value="NZ_AP018664.1"/>
</dbReference>
<dbReference type="SUPFAM" id="SSF103473">
    <property type="entry name" value="MFS general substrate transporter"/>
    <property type="match status" value="1"/>
</dbReference>
<dbReference type="Gene3D" id="1.20.1250.20">
    <property type="entry name" value="MFS general substrate transporter like domains"/>
    <property type="match status" value="2"/>
</dbReference>
<keyword evidence="2 5" id="KW-0812">Transmembrane</keyword>
<dbReference type="InterPro" id="IPR020846">
    <property type="entry name" value="MFS_dom"/>
</dbReference>
<feature type="transmembrane region" description="Helical" evidence="5">
    <location>
        <begin position="287"/>
        <end position="312"/>
    </location>
</feature>
<feature type="transmembrane region" description="Helical" evidence="5">
    <location>
        <begin position="220"/>
        <end position="241"/>
    </location>
</feature>
<evidence type="ECO:0000256" key="5">
    <source>
        <dbReference type="SAM" id="Phobius"/>
    </source>
</evidence>
<feature type="transmembrane region" description="Helical" evidence="5">
    <location>
        <begin position="160"/>
        <end position="181"/>
    </location>
</feature>
<proteinExistence type="predicted"/>
<dbReference type="InterPro" id="IPR036259">
    <property type="entry name" value="MFS_trans_sf"/>
</dbReference>
<dbReference type="PROSITE" id="PS50850">
    <property type="entry name" value="MFS"/>
    <property type="match status" value="1"/>
</dbReference>
<dbReference type="Proteomes" id="UP000279959">
    <property type="component" value="Chromosome"/>
</dbReference>
<dbReference type="GO" id="GO:0016020">
    <property type="term" value="C:membrane"/>
    <property type="evidence" value="ECO:0007669"/>
    <property type="project" value="UniProtKB-SubCell"/>
</dbReference>
<protein>
    <submittedName>
        <fullName evidence="7">MFS transporter</fullName>
    </submittedName>
</protein>
<dbReference type="Pfam" id="PF07690">
    <property type="entry name" value="MFS_1"/>
    <property type="match status" value="1"/>
</dbReference>
<feature type="transmembrane region" description="Helical" evidence="5">
    <location>
        <begin position="376"/>
        <end position="398"/>
    </location>
</feature>
<feature type="transmembrane region" description="Helical" evidence="5">
    <location>
        <begin position="82"/>
        <end position="108"/>
    </location>
</feature>
<keyword evidence="4 5" id="KW-0472">Membrane</keyword>
<evidence type="ECO:0000313" key="8">
    <source>
        <dbReference type="Proteomes" id="UP000279959"/>
    </source>
</evidence>
<evidence type="ECO:0000256" key="2">
    <source>
        <dbReference type="ARBA" id="ARBA00022692"/>
    </source>
</evidence>
<feature type="transmembrane region" description="Helical" evidence="5">
    <location>
        <begin position="40"/>
        <end position="61"/>
    </location>
</feature>
<name>A0A494W6D5_9SPHN</name>